<sequence>MVRLSFLASLASLLPLALAAHGPAPGQIKNLATFGDSYTDVVVVSNGGTQWPVYASGYAHVKLFPYARSGAPCSQLLTPRPWPAVVQDEIPLYLTELKNGSIKVPAQETLYTLWIGTNDLGPNTLVSGASVVNNTNIVDVTSCAVGWINTLYEHGARNFLFQNMLPSEHLPIYAPDAYFSRYWSAPRNATEWHMSIGELTAAYNEIAKLKLQALPSSLPGAHIGLFDSHSLFTNILTHPASYLNGTAPLNTTGAVNACVFQENESLSDPGVCTTATGSAKDSFVWYDELHPSEQSDRIVAREIANVIQGKGSQYATWFS</sequence>
<evidence type="ECO:0000313" key="2">
    <source>
        <dbReference type="Proteomes" id="UP000814140"/>
    </source>
</evidence>
<gene>
    <name evidence="1" type="ORF">BV25DRAFT_1832370</name>
</gene>
<keyword evidence="2" id="KW-1185">Reference proteome</keyword>
<dbReference type="EMBL" id="MU277266">
    <property type="protein sequence ID" value="KAI0056358.1"/>
    <property type="molecule type" value="Genomic_DNA"/>
</dbReference>
<protein>
    <submittedName>
        <fullName evidence="1">GDSL lipase/acylhydrolase</fullName>
    </submittedName>
</protein>
<name>A0ACB8SJD2_9AGAM</name>
<reference evidence="1" key="2">
    <citation type="journal article" date="2022" name="New Phytol.">
        <title>Evolutionary transition to the ectomycorrhizal habit in the genomes of a hyperdiverse lineage of mushroom-forming fungi.</title>
        <authorList>
            <person name="Looney B."/>
            <person name="Miyauchi S."/>
            <person name="Morin E."/>
            <person name="Drula E."/>
            <person name="Courty P.E."/>
            <person name="Kohler A."/>
            <person name="Kuo A."/>
            <person name="LaButti K."/>
            <person name="Pangilinan J."/>
            <person name="Lipzen A."/>
            <person name="Riley R."/>
            <person name="Andreopoulos W."/>
            <person name="He G."/>
            <person name="Johnson J."/>
            <person name="Nolan M."/>
            <person name="Tritt A."/>
            <person name="Barry K.W."/>
            <person name="Grigoriev I.V."/>
            <person name="Nagy L.G."/>
            <person name="Hibbett D."/>
            <person name="Henrissat B."/>
            <person name="Matheny P.B."/>
            <person name="Labbe J."/>
            <person name="Martin F.M."/>
        </authorList>
    </citation>
    <scope>NUCLEOTIDE SEQUENCE</scope>
    <source>
        <strain evidence="1">HHB10654</strain>
    </source>
</reference>
<accession>A0ACB8SJD2</accession>
<proteinExistence type="predicted"/>
<comment type="caution">
    <text evidence="1">The sequence shown here is derived from an EMBL/GenBank/DDBJ whole genome shotgun (WGS) entry which is preliminary data.</text>
</comment>
<organism evidence="1 2">
    <name type="scientific">Artomyces pyxidatus</name>
    <dbReference type="NCBI Taxonomy" id="48021"/>
    <lineage>
        <taxon>Eukaryota</taxon>
        <taxon>Fungi</taxon>
        <taxon>Dikarya</taxon>
        <taxon>Basidiomycota</taxon>
        <taxon>Agaricomycotina</taxon>
        <taxon>Agaricomycetes</taxon>
        <taxon>Russulales</taxon>
        <taxon>Auriscalpiaceae</taxon>
        <taxon>Artomyces</taxon>
    </lineage>
</organism>
<reference evidence="1" key="1">
    <citation type="submission" date="2021-03" db="EMBL/GenBank/DDBJ databases">
        <authorList>
            <consortium name="DOE Joint Genome Institute"/>
            <person name="Ahrendt S."/>
            <person name="Looney B.P."/>
            <person name="Miyauchi S."/>
            <person name="Morin E."/>
            <person name="Drula E."/>
            <person name="Courty P.E."/>
            <person name="Chicoki N."/>
            <person name="Fauchery L."/>
            <person name="Kohler A."/>
            <person name="Kuo A."/>
            <person name="Labutti K."/>
            <person name="Pangilinan J."/>
            <person name="Lipzen A."/>
            <person name="Riley R."/>
            <person name="Andreopoulos W."/>
            <person name="He G."/>
            <person name="Johnson J."/>
            <person name="Barry K.W."/>
            <person name="Grigoriev I.V."/>
            <person name="Nagy L."/>
            <person name="Hibbett D."/>
            <person name="Henrissat B."/>
            <person name="Matheny P.B."/>
            <person name="Labbe J."/>
            <person name="Martin F."/>
        </authorList>
    </citation>
    <scope>NUCLEOTIDE SEQUENCE</scope>
    <source>
        <strain evidence="1">HHB10654</strain>
    </source>
</reference>
<evidence type="ECO:0000313" key="1">
    <source>
        <dbReference type="EMBL" id="KAI0056358.1"/>
    </source>
</evidence>
<dbReference type="Proteomes" id="UP000814140">
    <property type="component" value="Unassembled WGS sequence"/>
</dbReference>